<name>A0ABD1TN80_9LAMI</name>
<dbReference type="PANTHER" id="PTHR10353">
    <property type="entry name" value="GLYCOSYL HYDROLASE"/>
    <property type="match status" value="1"/>
</dbReference>
<comment type="similarity">
    <text evidence="1 5">Belongs to the glycosyl hydrolase 1 family.</text>
</comment>
<evidence type="ECO:0000256" key="2">
    <source>
        <dbReference type="ARBA" id="ARBA00022801"/>
    </source>
</evidence>
<dbReference type="InterPro" id="IPR018120">
    <property type="entry name" value="Glyco_hydro_1_AS"/>
</dbReference>
<keyword evidence="2 6" id="KW-0378">Hydrolase</keyword>
<evidence type="ECO:0000256" key="6">
    <source>
        <dbReference type="RuleBase" id="RU004468"/>
    </source>
</evidence>
<dbReference type="AlphaFoldDB" id="A0ABD1TN80"/>
<dbReference type="PROSITE" id="PS00572">
    <property type="entry name" value="GLYCOSYL_HYDROL_F1_1"/>
    <property type="match status" value="1"/>
</dbReference>
<dbReference type="InterPro" id="IPR017853">
    <property type="entry name" value="GH"/>
</dbReference>
<evidence type="ECO:0000256" key="1">
    <source>
        <dbReference type="ARBA" id="ARBA00010838"/>
    </source>
</evidence>
<dbReference type="EMBL" id="JBFOLJ010000008">
    <property type="protein sequence ID" value="KAL2514177.1"/>
    <property type="molecule type" value="Genomic_DNA"/>
</dbReference>
<dbReference type="InterPro" id="IPR001360">
    <property type="entry name" value="Glyco_hydro_1"/>
</dbReference>
<reference evidence="9" key="1">
    <citation type="submission" date="2024-07" db="EMBL/GenBank/DDBJ databases">
        <title>Two chromosome-level genome assemblies of Korean endemic species Abeliophyllum distichum and Forsythia ovata (Oleaceae).</title>
        <authorList>
            <person name="Jang H."/>
        </authorList>
    </citation>
    <scope>NUCLEOTIDE SEQUENCE [LARGE SCALE GENOMIC DNA]</scope>
</reference>
<evidence type="ECO:0000256" key="5">
    <source>
        <dbReference type="RuleBase" id="RU003690"/>
    </source>
</evidence>
<accession>A0ABD1TN80</accession>
<keyword evidence="3 6" id="KW-0326">Glycosidase</keyword>
<dbReference type="Pfam" id="PF00232">
    <property type="entry name" value="Glyco_hydro_1"/>
    <property type="match status" value="1"/>
</dbReference>
<dbReference type="GO" id="GO:0004553">
    <property type="term" value="F:hydrolase activity, hydrolyzing O-glycosyl compounds"/>
    <property type="evidence" value="ECO:0007669"/>
    <property type="project" value="UniProtKB-ARBA"/>
</dbReference>
<keyword evidence="9" id="KW-1185">Reference proteome</keyword>
<feature type="signal peptide" evidence="7">
    <location>
        <begin position="1"/>
        <end position="27"/>
    </location>
</feature>
<gene>
    <name evidence="8" type="ORF">Fot_28148</name>
</gene>
<dbReference type="Proteomes" id="UP001604277">
    <property type="component" value="Unassembled WGS sequence"/>
</dbReference>
<evidence type="ECO:0000256" key="4">
    <source>
        <dbReference type="PROSITE-ProRule" id="PRU10055"/>
    </source>
</evidence>
<sequence length="514" mass="59075">MELRHYPFLCLFILINFLCLNILSVSAINVPSTHISTPLNRTSFPSDFVFGAASSAYQYEGAVKEDGRSPSIWDTFAHKYPGKILDHSNGDLANDFYHRYKEDVKLMEFIGLNGFRFSISWSRILPYGKLSKGVNKDGIAFYNNLINELLSKGIQPFVTIYHWDHPQALQDEYGGFLSPRILDDYKDFAEVCFKEFGDRVKHWATFNEPYTFAAWGHDTGSVAPGRCSSWMNNDCPAGNSATEPYIAARFLLLCHAQTVKLYREKYKPFQKGQIGIVLVTHWFVPYSKSQADVQAAQRAIDFMYGWFLHPITYGDYPKNMRVLVGKRLPKFTLEESNLLKGSYDYLGINYYTSNYAADLPLPSINNVNISYSTDSRTKLTTERNGKLIGDPTGVSIFYVYPSGLRDLLVYTKQKYKNPTIYIMENGMGDANVSTVRQGTNDPQRVNFYRRHLLAILQAIRDGVNVKGIFPWSFLDNFEWGSGYTQKFGLVYVDRKHRLKRYPKKSAFWFKKFLQ</sequence>
<organism evidence="8 9">
    <name type="scientific">Forsythia ovata</name>
    <dbReference type="NCBI Taxonomy" id="205694"/>
    <lineage>
        <taxon>Eukaryota</taxon>
        <taxon>Viridiplantae</taxon>
        <taxon>Streptophyta</taxon>
        <taxon>Embryophyta</taxon>
        <taxon>Tracheophyta</taxon>
        <taxon>Spermatophyta</taxon>
        <taxon>Magnoliopsida</taxon>
        <taxon>eudicotyledons</taxon>
        <taxon>Gunneridae</taxon>
        <taxon>Pentapetalae</taxon>
        <taxon>asterids</taxon>
        <taxon>lamiids</taxon>
        <taxon>Lamiales</taxon>
        <taxon>Oleaceae</taxon>
        <taxon>Forsythieae</taxon>
        <taxon>Forsythia</taxon>
    </lineage>
</organism>
<dbReference type="SUPFAM" id="SSF51445">
    <property type="entry name" value="(Trans)glycosidases"/>
    <property type="match status" value="1"/>
</dbReference>
<feature type="active site" description="Nucleophile" evidence="4">
    <location>
        <position position="424"/>
    </location>
</feature>
<keyword evidence="7" id="KW-0732">Signal</keyword>
<proteinExistence type="inferred from homology"/>
<evidence type="ECO:0000256" key="7">
    <source>
        <dbReference type="SAM" id="SignalP"/>
    </source>
</evidence>
<evidence type="ECO:0000313" key="8">
    <source>
        <dbReference type="EMBL" id="KAL2514177.1"/>
    </source>
</evidence>
<feature type="chain" id="PRO_5044766102" evidence="7">
    <location>
        <begin position="28"/>
        <end position="514"/>
    </location>
</feature>
<dbReference type="Gene3D" id="3.20.20.80">
    <property type="entry name" value="Glycosidases"/>
    <property type="match status" value="1"/>
</dbReference>
<protein>
    <submittedName>
        <fullName evidence="8">Beta-glucosidase 17</fullName>
    </submittedName>
</protein>
<evidence type="ECO:0000256" key="3">
    <source>
        <dbReference type="ARBA" id="ARBA00023295"/>
    </source>
</evidence>
<dbReference type="InterPro" id="IPR033132">
    <property type="entry name" value="GH_1_N_CS"/>
</dbReference>
<dbReference type="FunFam" id="3.20.20.80:FF:000020">
    <property type="entry name" value="Beta-glucosidase 12"/>
    <property type="match status" value="1"/>
</dbReference>
<comment type="caution">
    <text evidence="8">The sequence shown here is derived from an EMBL/GenBank/DDBJ whole genome shotgun (WGS) entry which is preliminary data.</text>
</comment>
<dbReference type="PANTHER" id="PTHR10353:SF318">
    <property type="entry name" value="BETA-GLUCOSIDASE 31-RELATED"/>
    <property type="match status" value="1"/>
</dbReference>
<evidence type="ECO:0000313" key="9">
    <source>
        <dbReference type="Proteomes" id="UP001604277"/>
    </source>
</evidence>
<dbReference type="PRINTS" id="PR00131">
    <property type="entry name" value="GLHYDRLASE1"/>
</dbReference>
<dbReference type="PROSITE" id="PS00653">
    <property type="entry name" value="GLYCOSYL_HYDROL_F1_2"/>
    <property type="match status" value="1"/>
</dbReference>